<keyword evidence="3" id="KW-0646">Protease inhibitor</keyword>
<dbReference type="CDD" id="cd22635">
    <property type="entry name" value="Kunitz_papilin"/>
    <property type="match status" value="1"/>
</dbReference>
<dbReference type="PANTHER" id="PTHR10083">
    <property type="entry name" value="KUNITZ-TYPE PROTEASE INHIBITOR-RELATED"/>
    <property type="match status" value="1"/>
</dbReference>
<dbReference type="OMA" id="RFSVMWY"/>
<organism evidence="7 8">
    <name type="scientific">Athene cunicularia</name>
    <name type="common">Burrowing owl</name>
    <name type="synonym">Speotyto cunicularia</name>
    <dbReference type="NCBI Taxonomy" id="194338"/>
    <lineage>
        <taxon>Eukaryota</taxon>
        <taxon>Metazoa</taxon>
        <taxon>Chordata</taxon>
        <taxon>Craniata</taxon>
        <taxon>Vertebrata</taxon>
        <taxon>Euteleostomi</taxon>
        <taxon>Archelosauria</taxon>
        <taxon>Archosauria</taxon>
        <taxon>Dinosauria</taxon>
        <taxon>Saurischia</taxon>
        <taxon>Theropoda</taxon>
        <taxon>Coelurosauria</taxon>
        <taxon>Aves</taxon>
        <taxon>Neognathae</taxon>
        <taxon>Neoaves</taxon>
        <taxon>Telluraves</taxon>
        <taxon>Strigiformes</taxon>
        <taxon>Strigidae</taxon>
        <taxon>Athene</taxon>
    </lineage>
</organism>
<reference evidence="7" key="1">
    <citation type="submission" date="2025-08" db="UniProtKB">
        <authorList>
            <consortium name="Ensembl"/>
        </authorList>
    </citation>
    <scope>IDENTIFICATION</scope>
</reference>
<proteinExistence type="predicted"/>
<accession>A0A663N803</accession>
<dbReference type="GO" id="GO:0005615">
    <property type="term" value="C:extracellular space"/>
    <property type="evidence" value="ECO:0007669"/>
    <property type="project" value="TreeGrafter"/>
</dbReference>
<dbReference type="Pfam" id="PF00014">
    <property type="entry name" value="Kunitz_BPTI"/>
    <property type="match status" value="1"/>
</dbReference>
<dbReference type="InterPro" id="IPR050098">
    <property type="entry name" value="TFPI/VKTCI-like"/>
</dbReference>
<evidence type="ECO:0000256" key="1">
    <source>
        <dbReference type="ARBA" id="ARBA00004613"/>
    </source>
</evidence>
<sequence>PGMPAERLEAVGELFHRLLQHLRLAGPDPVQHGTRIALVLTGPSAPAQGLAEDPGVACARFSVMWYHRWETGSCEPFWYGGCGGNANRFSSEQDCACACTHPGR</sequence>
<dbReference type="InterPro" id="IPR020901">
    <property type="entry name" value="Prtase_inh_Kunz-CS"/>
</dbReference>
<keyword evidence="2" id="KW-0964">Secreted</keyword>
<dbReference type="SMART" id="SM00131">
    <property type="entry name" value="KU"/>
    <property type="match status" value="1"/>
</dbReference>
<dbReference type="PRINTS" id="PR00759">
    <property type="entry name" value="BASICPTASE"/>
</dbReference>
<evidence type="ECO:0000256" key="3">
    <source>
        <dbReference type="ARBA" id="ARBA00022690"/>
    </source>
</evidence>
<dbReference type="Ensembl" id="ENSACUT00000021199.1">
    <property type="protein sequence ID" value="ENSACUP00000019876.1"/>
    <property type="gene ID" value="ENSACUG00000013295.1"/>
</dbReference>
<evidence type="ECO:0000256" key="5">
    <source>
        <dbReference type="ARBA" id="ARBA00023157"/>
    </source>
</evidence>
<dbReference type="GO" id="GO:0004867">
    <property type="term" value="F:serine-type endopeptidase inhibitor activity"/>
    <property type="evidence" value="ECO:0007669"/>
    <property type="project" value="UniProtKB-KW"/>
</dbReference>
<dbReference type="FunFam" id="4.10.410.10:FF:000020">
    <property type="entry name" value="Collagen, type VI, alpha 3"/>
    <property type="match status" value="1"/>
</dbReference>
<dbReference type="SUPFAM" id="SSF57362">
    <property type="entry name" value="BPTI-like"/>
    <property type="match status" value="1"/>
</dbReference>
<keyword evidence="4" id="KW-0722">Serine protease inhibitor</keyword>
<dbReference type="Gene3D" id="4.10.410.10">
    <property type="entry name" value="Pancreatic trypsin inhibitor Kunitz domain"/>
    <property type="match status" value="1"/>
</dbReference>
<dbReference type="InterPro" id="IPR002223">
    <property type="entry name" value="Kunitz_BPTI"/>
</dbReference>
<keyword evidence="5" id="KW-1015">Disulfide bond</keyword>
<dbReference type="InterPro" id="IPR036880">
    <property type="entry name" value="Kunitz_BPTI_sf"/>
</dbReference>
<name>A0A663N803_ATHCN</name>
<evidence type="ECO:0000313" key="7">
    <source>
        <dbReference type="Ensembl" id="ENSACUP00000019876.1"/>
    </source>
</evidence>
<dbReference type="PROSITE" id="PS50279">
    <property type="entry name" value="BPTI_KUNITZ_2"/>
    <property type="match status" value="1"/>
</dbReference>
<keyword evidence="8" id="KW-1185">Reference proteome</keyword>
<comment type="subcellular location">
    <subcellularLocation>
        <location evidence="1">Secreted</location>
    </subcellularLocation>
</comment>
<dbReference type="PROSITE" id="PS00280">
    <property type="entry name" value="BPTI_KUNITZ_1"/>
    <property type="match status" value="1"/>
</dbReference>
<evidence type="ECO:0000313" key="8">
    <source>
        <dbReference type="Proteomes" id="UP000472269"/>
    </source>
</evidence>
<dbReference type="AlphaFoldDB" id="A0A663N803"/>
<reference evidence="7" key="2">
    <citation type="submission" date="2025-09" db="UniProtKB">
        <authorList>
            <consortium name="Ensembl"/>
        </authorList>
    </citation>
    <scope>IDENTIFICATION</scope>
</reference>
<evidence type="ECO:0000256" key="2">
    <source>
        <dbReference type="ARBA" id="ARBA00022525"/>
    </source>
</evidence>
<evidence type="ECO:0000256" key="4">
    <source>
        <dbReference type="ARBA" id="ARBA00022900"/>
    </source>
</evidence>
<evidence type="ECO:0000259" key="6">
    <source>
        <dbReference type="PROSITE" id="PS50279"/>
    </source>
</evidence>
<dbReference type="Proteomes" id="UP000472269">
    <property type="component" value="Unplaced"/>
</dbReference>
<dbReference type="PANTHER" id="PTHR10083:SF381">
    <property type="entry name" value="BPTI_KUNITZ INHIBITOR DOMAIN-CONTAINING PROTEIN"/>
    <property type="match status" value="1"/>
</dbReference>
<feature type="domain" description="BPTI/Kunitz inhibitor" evidence="6">
    <location>
        <begin position="48"/>
        <end position="99"/>
    </location>
</feature>
<protein>
    <recommendedName>
        <fullName evidence="6">BPTI/Kunitz inhibitor domain-containing protein</fullName>
    </recommendedName>
</protein>